<dbReference type="KEGG" id="cliz:G7Y31_11520"/>
<dbReference type="AlphaFoldDB" id="A0A7T0KFM5"/>
<dbReference type="Gene3D" id="3.90.220.20">
    <property type="entry name" value="DNA methylase specificity domains"/>
    <property type="match status" value="2"/>
</dbReference>
<dbReference type="InterPro" id="IPR000055">
    <property type="entry name" value="Restrct_endonuc_typeI_TRD"/>
</dbReference>
<dbReference type="SUPFAM" id="SSF116734">
    <property type="entry name" value="DNA methylase specificity domain"/>
    <property type="match status" value="2"/>
</dbReference>
<dbReference type="InterPro" id="IPR052021">
    <property type="entry name" value="Type-I_RS_S_subunit"/>
</dbReference>
<dbReference type="GO" id="GO:0009307">
    <property type="term" value="P:DNA restriction-modification system"/>
    <property type="evidence" value="ECO:0007669"/>
    <property type="project" value="UniProtKB-KW"/>
</dbReference>
<dbReference type="InterPro" id="IPR044946">
    <property type="entry name" value="Restrct_endonuc_typeI_TRD_sf"/>
</dbReference>
<keyword evidence="5" id="KW-0378">Hydrolase</keyword>
<feature type="domain" description="Type I restriction modification DNA specificity" evidence="4">
    <location>
        <begin position="89"/>
        <end position="180"/>
    </location>
</feature>
<evidence type="ECO:0000256" key="3">
    <source>
        <dbReference type="ARBA" id="ARBA00023125"/>
    </source>
</evidence>
<gene>
    <name evidence="5" type="ORF">G7Y31_11520</name>
</gene>
<evidence type="ECO:0000256" key="1">
    <source>
        <dbReference type="ARBA" id="ARBA00010923"/>
    </source>
</evidence>
<reference evidence="5 6" key="1">
    <citation type="submission" date="2020-11" db="EMBL/GenBank/DDBJ databases">
        <title>Corynebacterium sp. ZJ-599.</title>
        <authorList>
            <person name="Zhou J."/>
        </authorList>
    </citation>
    <scope>NUCLEOTIDE SEQUENCE [LARGE SCALE GENOMIC DNA]</scope>
    <source>
        <strain evidence="5 6">ZJ-599</strain>
    </source>
</reference>
<keyword evidence="2" id="KW-0680">Restriction system</keyword>
<dbReference type="EMBL" id="CP064954">
    <property type="protein sequence ID" value="QPK79099.1"/>
    <property type="molecule type" value="Genomic_DNA"/>
</dbReference>
<evidence type="ECO:0000259" key="4">
    <source>
        <dbReference type="Pfam" id="PF01420"/>
    </source>
</evidence>
<dbReference type="PANTHER" id="PTHR30408">
    <property type="entry name" value="TYPE-1 RESTRICTION ENZYME ECOKI SPECIFICITY PROTEIN"/>
    <property type="match status" value="1"/>
</dbReference>
<dbReference type="GO" id="GO:0004519">
    <property type="term" value="F:endonuclease activity"/>
    <property type="evidence" value="ECO:0007669"/>
    <property type="project" value="UniProtKB-KW"/>
</dbReference>
<sequence length="395" mass="43554">MTTTQHDWPMVKLGELIQSVKPDRAQDGEFPVLSITRERGLVYQDSRFKKRIAGADLSNYKVIEHGQLVVGFPIDEAVIDFQTLCEAGIVSPAYGVWQITNGAAVDREYLRKFLRSDTVIKHYKLRLRGTTARRRTLTNEAFSSIPVPLPPLEEQHRIAGILNHAGNIVGAQRGLIEAVEELSQTTLNALLSHESRTTVELAEIADIQSGITKGRKVPAGQSTESVPYLAVSNVKDGFLQLEQVSEIEATNNEIAKYLLSAGDLVLTEGGDPDKLGRGTVWNEELPRCIHQNHIFRVRIRPESSEITPEVLAAALRTPSLKQYFLKSAKQTTGIASINKTQLSQAPIPVLNSDEVGSIAETIVALQAELALERKRLDSLIGLQKVLSIRAFQGEL</sequence>
<protein>
    <submittedName>
        <fullName evidence="5">Restriction endonuclease subunit S</fullName>
    </submittedName>
</protein>
<evidence type="ECO:0000313" key="5">
    <source>
        <dbReference type="EMBL" id="QPK79099.1"/>
    </source>
</evidence>
<comment type="similarity">
    <text evidence="1">Belongs to the type-I restriction system S methylase family.</text>
</comment>
<dbReference type="GO" id="GO:0003677">
    <property type="term" value="F:DNA binding"/>
    <property type="evidence" value="ECO:0007669"/>
    <property type="project" value="UniProtKB-KW"/>
</dbReference>
<dbReference type="Pfam" id="PF01420">
    <property type="entry name" value="Methylase_S"/>
    <property type="match status" value="1"/>
</dbReference>
<evidence type="ECO:0000313" key="6">
    <source>
        <dbReference type="Proteomes" id="UP000594681"/>
    </source>
</evidence>
<keyword evidence="5" id="KW-0255">Endonuclease</keyword>
<proteinExistence type="inferred from homology"/>
<keyword evidence="5" id="KW-0540">Nuclease</keyword>
<dbReference type="PANTHER" id="PTHR30408:SF12">
    <property type="entry name" value="TYPE I RESTRICTION ENZYME MJAVIII SPECIFICITY SUBUNIT"/>
    <property type="match status" value="1"/>
</dbReference>
<dbReference type="CDD" id="cd17253">
    <property type="entry name" value="RMtype1_S_Eco933I-TRD2-CR2_like"/>
    <property type="match status" value="1"/>
</dbReference>
<dbReference type="REBASE" id="469520">
    <property type="entry name" value="S.CspZJ599ORF11525P"/>
</dbReference>
<evidence type="ECO:0000256" key="2">
    <source>
        <dbReference type="ARBA" id="ARBA00022747"/>
    </source>
</evidence>
<name>A0A7T0KFM5_9CORY</name>
<keyword evidence="3" id="KW-0238">DNA-binding</keyword>
<dbReference type="Proteomes" id="UP000594681">
    <property type="component" value="Chromosome"/>
</dbReference>
<accession>A0A7T0KFM5</accession>
<dbReference type="RefSeq" id="WP_165009940.1">
    <property type="nucleotide sequence ID" value="NZ_CP064954.1"/>
</dbReference>
<organism evidence="5 6">
    <name type="scientific">Corynebacterium lizhenjunii</name>
    <dbReference type="NCBI Taxonomy" id="2709394"/>
    <lineage>
        <taxon>Bacteria</taxon>
        <taxon>Bacillati</taxon>
        <taxon>Actinomycetota</taxon>
        <taxon>Actinomycetes</taxon>
        <taxon>Mycobacteriales</taxon>
        <taxon>Corynebacteriaceae</taxon>
        <taxon>Corynebacterium</taxon>
    </lineage>
</organism>
<keyword evidence="6" id="KW-1185">Reference proteome</keyword>